<feature type="domain" description="Response regulatory" evidence="2">
    <location>
        <begin position="4"/>
        <end position="119"/>
    </location>
</feature>
<dbReference type="Gene3D" id="2.40.50.1020">
    <property type="entry name" value="LytTr DNA-binding domain"/>
    <property type="match status" value="1"/>
</dbReference>
<dbReference type="PANTHER" id="PTHR37299:SF1">
    <property type="entry name" value="STAGE 0 SPORULATION PROTEIN A HOMOLOG"/>
    <property type="match status" value="1"/>
</dbReference>
<dbReference type="SMART" id="SM00448">
    <property type="entry name" value="REC"/>
    <property type="match status" value="1"/>
</dbReference>
<proteinExistence type="predicted"/>
<name>A0A974BK30_SEDHY</name>
<dbReference type="InterPro" id="IPR011006">
    <property type="entry name" value="CheY-like_superfamily"/>
</dbReference>
<gene>
    <name evidence="3" type="ORF">HZF24_08625</name>
</gene>
<comment type="caution">
    <text evidence="3">The sequence shown here is derived from an EMBL/GenBank/DDBJ whole genome shotgun (WGS) entry which is preliminary data.</text>
</comment>
<dbReference type="Pfam" id="PF00072">
    <property type="entry name" value="Response_reg"/>
    <property type="match status" value="1"/>
</dbReference>
<evidence type="ECO:0000313" key="4">
    <source>
        <dbReference type="Proteomes" id="UP000611629"/>
    </source>
</evidence>
<dbReference type="Proteomes" id="UP000611629">
    <property type="component" value="Unassembled WGS sequence"/>
</dbReference>
<dbReference type="Pfam" id="PF04397">
    <property type="entry name" value="LytTR"/>
    <property type="match status" value="1"/>
</dbReference>
<evidence type="ECO:0000259" key="2">
    <source>
        <dbReference type="PROSITE" id="PS50110"/>
    </source>
</evidence>
<organism evidence="3 4">
    <name type="scientific">Sedimentibacter hydroxybenzoicus DSM 7310</name>
    <dbReference type="NCBI Taxonomy" id="1123245"/>
    <lineage>
        <taxon>Bacteria</taxon>
        <taxon>Bacillati</taxon>
        <taxon>Bacillota</taxon>
        <taxon>Tissierellia</taxon>
        <taxon>Sedimentibacter</taxon>
    </lineage>
</organism>
<evidence type="ECO:0000313" key="3">
    <source>
        <dbReference type="EMBL" id="NYB74207.1"/>
    </source>
</evidence>
<evidence type="ECO:0000256" key="1">
    <source>
        <dbReference type="PROSITE-ProRule" id="PRU00169"/>
    </source>
</evidence>
<dbReference type="GO" id="GO:0003677">
    <property type="term" value="F:DNA binding"/>
    <property type="evidence" value="ECO:0007669"/>
    <property type="project" value="InterPro"/>
</dbReference>
<reference evidence="3" key="1">
    <citation type="submission" date="2020-07" db="EMBL/GenBank/DDBJ databases">
        <title>Genomic analysis of a strain of Sedimentibacter Hydroxybenzoicus DSM7310.</title>
        <authorList>
            <person name="Ma S."/>
        </authorList>
    </citation>
    <scope>NUCLEOTIDE SEQUENCE</scope>
    <source>
        <strain evidence="3">DSM 7310</strain>
    </source>
</reference>
<dbReference type="AlphaFoldDB" id="A0A974BK30"/>
<dbReference type="SMART" id="SM00850">
    <property type="entry name" value="LytTR"/>
    <property type="match status" value="1"/>
</dbReference>
<dbReference type="PROSITE" id="PS50110">
    <property type="entry name" value="RESPONSE_REGULATORY"/>
    <property type="match status" value="1"/>
</dbReference>
<protein>
    <submittedName>
        <fullName evidence="3">Response regulator transcription factor</fullName>
    </submittedName>
</protein>
<keyword evidence="1" id="KW-0597">Phosphoprotein</keyword>
<dbReference type="Gene3D" id="3.40.50.2300">
    <property type="match status" value="1"/>
</dbReference>
<dbReference type="InterPro" id="IPR046947">
    <property type="entry name" value="LytR-like"/>
</dbReference>
<feature type="modified residue" description="4-aspartylphosphate" evidence="1">
    <location>
        <position position="56"/>
    </location>
</feature>
<dbReference type="RefSeq" id="WP_179237918.1">
    <property type="nucleotide sequence ID" value="NZ_JACBNQ010000008.1"/>
</dbReference>
<dbReference type="EMBL" id="JACBNQ010000008">
    <property type="protein sequence ID" value="NYB74207.1"/>
    <property type="molecule type" value="Genomic_DNA"/>
</dbReference>
<dbReference type="PANTHER" id="PTHR37299">
    <property type="entry name" value="TRANSCRIPTIONAL REGULATOR-RELATED"/>
    <property type="match status" value="1"/>
</dbReference>
<accession>A0A974BK30</accession>
<dbReference type="InterPro" id="IPR007492">
    <property type="entry name" value="LytTR_DNA-bd_dom"/>
</dbReference>
<keyword evidence="4" id="KW-1185">Reference proteome</keyword>
<dbReference type="GO" id="GO:0000156">
    <property type="term" value="F:phosphorelay response regulator activity"/>
    <property type="evidence" value="ECO:0007669"/>
    <property type="project" value="InterPro"/>
</dbReference>
<sequence>MGISIAVCDDSKEYSEIVTEIIKRIVNNRTNVNTFNSGHDLVQAFKENKFDIIFLDMEMPEINGIETGLKIREMSNKAIIFYLTSHKEYAYESYRVKARDYLLKPVSLSIIEKVLNECLLELEGSLNYLDVKDIKGIIHRIPIDDITHILRKKEDRKLHIYCLDNKEIIASQTLDSIGKRFSNNENIIRSSKSCLVNMENVREIRKNVIYFSNESREEASRRCLSDLVNKFKLKKLVVKI</sequence>
<dbReference type="InterPro" id="IPR001789">
    <property type="entry name" value="Sig_transdc_resp-reg_receiver"/>
</dbReference>
<dbReference type="SUPFAM" id="SSF52172">
    <property type="entry name" value="CheY-like"/>
    <property type="match status" value="1"/>
</dbReference>